<dbReference type="STRING" id="36050.A0A1B8AIU7"/>
<dbReference type="Proteomes" id="UP000091967">
    <property type="component" value="Unassembled WGS sequence"/>
</dbReference>
<accession>A0A1B8AIU7</accession>
<sequence length="278" mass="31488">MASVTPRKPSIIPKSEIEVLSQQISDDEGLYRIRAGKRVHYLTIPGHENPECIFDELTLCRPYLLVPQLPPFPDADWTTMRLFRGADGRVNFIISFKPLAQIESTWHPRHIDILSLKIIAYHKKRIREVEFEGKTAISKVAVLEWLIPQVEHETRIYEALASLQNLDEAPITPRVLGHLFEGGRNVGLLLEKIKGEHATPADLPKCEAALHKLHDIGFIHGDINRHNFIIEQSTGNAILIDLEHAEVYDEKKAMGETKELKSELIAESGRGAPVTFMY</sequence>
<evidence type="ECO:0000313" key="1">
    <source>
        <dbReference type="EMBL" id="OBS20418.1"/>
    </source>
</evidence>
<dbReference type="Pfam" id="PF06293">
    <property type="entry name" value="Kdo"/>
    <property type="match status" value="1"/>
</dbReference>
<dbReference type="AlphaFoldDB" id="A0A1B8AIU7"/>
<evidence type="ECO:0008006" key="3">
    <source>
        <dbReference type="Google" id="ProtNLM"/>
    </source>
</evidence>
<comment type="caution">
    <text evidence="1">The sequence shown here is derived from an EMBL/GenBank/DDBJ whole genome shotgun (WGS) entry which is preliminary data.</text>
</comment>
<dbReference type="EMBL" id="LYXU01000003">
    <property type="protein sequence ID" value="OBS20418.1"/>
    <property type="molecule type" value="Genomic_DNA"/>
</dbReference>
<protein>
    <recommendedName>
        <fullName evidence="3">Protein kinase domain-containing protein</fullName>
    </recommendedName>
</protein>
<gene>
    <name evidence="1" type="ORF">FPOA_06788</name>
</gene>
<dbReference type="OMA" id="TWHPRHI"/>
<organism evidence="1 2">
    <name type="scientific">Fusarium poae</name>
    <dbReference type="NCBI Taxonomy" id="36050"/>
    <lineage>
        <taxon>Eukaryota</taxon>
        <taxon>Fungi</taxon>
        <taxon>Dikarya</taxon>
        <taxon>Ascomycota</taxon>
        <taxon>Pezizomycotina</taxon>
        <taxon>Sordariomycetes</taxon>
        <taxon>Hypocreomycetidae</taxon>
        <taxon>Hypocreales</taxon>
        <taxon>Nectriaceae</taxon>
        <taxon>Fusarium</taxon>
    </lineage>
</organism>
<dbReference type="Gene3D" id="1.10.510.10">
    <property type="entry name" value="Transferase(Phosphotransferase) domain 1"/>
    <property type="match status" value="1"/>
</dbReference>
<dbReference type="InterPro" id="IPR011009">
    <property type="entry name" value="Kinase-like_dom_sf"/>
</dbReference>
<reference evidence="1 2" key="1">
    <citation type="submission" date="2016-06" db="EMBL/GenBank/DDBJ databases">
        <title>Living apart together: crosstalk between the core and supernumerary genomes in a fungal plant pathogen.</title>
        <authorList>
            <person name="Vanheule A."/>
            <person name="Audenaert K."/>
            <person name="Warris S."/>
            <person name="Van De Geest H."/>
            <person name="Schijlen E."/>
            <person name="Hofte M."/>
            <person name="De Saeger S."/>
            <person name="Haesaert G."/>
            <person name="Waalwijk C."/>
            <person name="Van Der Lee T."/>
        </authorList>
    </citation>
    <scope>NUCLEOTIDE SEQUENCE [LARGE SCALE GENOMIC DNA]</scope>
    <source>
        <strain evidence="1 2">2516</strain>
    </source>
</reference>
<name>A0A1B8AIU7_FUSPO</name>
<keyword evidence="2" id="KW-1185">Reference proteome</keyword>
<evidence type="ECO:0000313" key="2">
    <source>
        <dbReference type="Proteomes" id="UP000091967"/>
    </source>
</evidence>
<proteinExistence type="predicted"/>
<dbReference type="SUPFAM" id="SSF56112">
    <property type="entry name" value="Protein kinase-like (PK-like)"/>
    <property type="match status" value="1"/>
</dbReference>